<feature type="transmembrane region" description="Helical" evidence="1">
    <location>
        <begin position="61"/>
        <end position="82"/>
    </location>
</feature>
<accession>A0ABU2XGD2</accession>
<dbReference type="Proteomes" id="UP001180754">
    <property type="component" value="Unassembled WGS sequence"/>
</dbReference>
<sequence>MKDIRRQQLGLFPGVALAAALPGITLDETGESPLFGYFFAYILFAGISTALWATPKDPYQGLLLPILAVIGLIQDTLVWYLIAWLSEVRVDSVWWALAGAFVVRGCCWAAVWILPSGTSGTPTPDGTSET</sequence>
<evidence type="ECO:0000313" key="3">
    <source>
        <dbReference type="Proteomes" id="UP001180754"/>
    </source>
</evidence>
<keyword evidence="1" id="KW-0812">Transmembrane</keyword>
<dbReference type="EMBL" id="JAVRFD010000007">
    <property type="protein sequence ID" value="MDT0544514.1"/>
    <property type="molecule type" value="Genomic_DNA"/>
</dbReference>
<feature type="transmembrane region" description="Helical" evidence="1">
    <location>
        <begin position="94"/>
        <end position="114"/>
    </location>
</feature>
<name>A0ABU2XGD2_9ACTN</name>
<keyword evidence="1" id="KW-1133">Transmembrane helix</keyword>
<protein>
    <submittedName>
        <fullName evidence="2">Uncharacterized protein</fullName>
    </submittedName>
</protein>
<comment type="caution">
    <text evidence="2">The sequence shown here is derived from an EMBL/GenBank/DDBJ whole genome shotgun (WGS) entry which is preliminary data.</text>
</comment>
<organism evidence="2 3">
    <name type="scientific">Streptomyces lonegramiae</name>
    <dbReference type="NCBI Taxonomy" id="3075524"/>
    <lineage>
        <taxon>Bacteria</taxon>
        <taxon>Bacillati</taxon>
        <taxon>Actinomycetota</taxon>
        <taxon>Actinomycetes</taxon>
        <taxon>Kitasatosporales</taxon>
        <taxon>Streptomycetaceae</taxon>
        <taxon>Streptomyces</taxon>
    </lineage>
</organism>
<reference evidence="2" key="1">
    <citation type="submission" date="2024-05" db="EMBL/GenBank/DDBJ databases">
        <title>30 novel species of actinomycetes from the DSMZ collection.</title>
        <authorList>
            <person name="Nouioui I."/>
        </authorList>
    </citation>
    <scope>NUCLEOTIDE SEQUENCE</scope>
    <source>
        <strain evidence="2">DSM 41529</strain>
    </source>
</reference>
<evidence type="ECO:0000313" key="2">
    <source>
        <dbReference type="EMBL" id="MDT0544514.1"/>
    </source>
</evidence>
<evidence type="ECO:0000256" key="1">
    <source>
        <dbReference type="SAM" id="Phobius"/>
    </source>
</evidence>
<proteinExistence type="predicted"/>
<dbReference type="RefSeq" id="WP_311724948.1">
    <property type="nucleotide sequence ID" value="NZ_JAVRFD010000007.1"/>
</dbReference>
<keyword evidence="1" id="KW-0472">Membrane</keyword>
<gene>
    <name evidence="2" type="ORF">RND15_17640</name>
</gene>
<feature type="transmembrane region" description="Helical" evidence="1">
    <location>
        <begin position="35"/>
        <end position="54"/>
    </location>
</feature>
<keyword evidence="3" id="KW-1185">Reference proteome</keyword>